<gene>
    <name evidence="3" type="primary">g2780</name>
    <name evidence="3" type="ORF">VP750_LOCUS2382</name>
</gene>
<dbReference type="InterPro" id="IPR046347">
    <property type="entry name" value="bZIP_sf"/>
</dbReference>
<feature type="coiled-coil region" evidence="1">
    <location>
        <begin position="146"/>
        <end position="201"/>
    </location>
</feature>
<evidence type="ECO:0000313" key="4">
    <source>
        <dbReference type="Proteomes" id="UP001497392"/>
    </source>
</evidence>
<protein>
    <submittedName>
        <fullName evidence="3">G2780 protein</fullName>
    </submittedName>
</protein>
<proteinExistence type="predicted"/>
<keyword evidence="1" id="KW-0175">Coiled coil</keyword>
<evidence type="ECO:0000256" key="1">
    <source>
        <dbReference type="SAM" id="Coils"/>
    </source>
</evidence>
<dbReference type="CDD" id="cd14686">
    <property type="entry name" value="bZIP"/>
    <property type="match status" value="1"/>
</dbReference>
<dbReference type="Proteomes" id="UP001497392">
    <property type="component" value="Unassembled WGS sequence"/>
</dbReference>
<feature type="region of interest" description="Disordered" evidence="2">
    <location>
        <begin position="91"/>
        <end position="127"/>
    </location>
</feature>
<name>A0ABP1FRF2_9CHLO</name>
<sequence>MVEAAQLDKMDLHSFLGLDLPAPIPMPHHTLYPNGHGLLGDCCGPALLDDSPNTSVDSLCGSGSSAFPFEGELGEDFVLPYDKKHAPSMAFPEHSQETKARGRSAVPAARCRGGPESPAPKCTGKSAKARTAAAMERNRRGARKFRERQKQKFSDLTNRVEMLETELIAMKLCKLKMEADKTEAELQVKQMEKTLHAMQNGRTSQQELEASELDPWAQNGSVESSIISVPDGPTLAAHEISTLSFTQAFAIYKNYVFALRACLKEMEADDSDEYALQEKLAYLTHDLGILARCMQGTSNVPLWRLYAKQECCEGPSSDLEYERDMLAKLDVSDEQKGMLRQAMQKYRGELHALAVERKSLNAVLAQAAAPGKPDSIKKAQGVMWALKGSLAKEPLMTEAFLGSCMAALKPVQIAQLIVAYFPRTVWPDLVAICSAVIPRNGSIAANGGHA</sequence>
<organism evidence="3 4">
    <name type="scientific">Coccomyxa viridis</name>
    <dbReference type="NCBI Taxonomy" id="1274662"/>
    <lineage>
        <taxon>Eukaryota</taxon>
        <taxon>Viridiplantae</taxon>
        <taxon>Chlorophyta</taxon>
        <taxon>core chlorophytes</taxon>
        <taxon>Trebouxiophyceae</taxon>
        <taxon>Trebouxiophyceae incertae sedis</taxon>
        <taxon>Coccomyxaceae</taxon>
        <taxon>Coccomyxa</taxon>
    </lineage>
</organism>
<dbReference type="SUPFAM" id="SSF57959">
    <property type="entry name" value="Leucine zipper domain"/>
    <property type="match status" value="1"/>
</dbReference>
<evidence type="ECO:0000313" key="3">
    <source>
        <dbReference type="EMBL" id="CAL5220723.1"/>
    </source>
</evidence>
<comment type="caution">
    <text evidence="3">The sequence shown here is derived from an EMBL/GenBank/DDBJ whole genome shotgun (WGS) entry which is preliminary data.</text>
</comment>
<keyword evidence="4" id="KW-1185">Reference proteome</keyword>
<reference evidence="3 4" key="1">
    <citation type="submission" date="2024-06" db="EMBL/GenBank/DDBJ databases">
        <authorList>
            <person name="Kraege A."/>
            <person name="Thomma B."/>
        </authorList>
    </citation>
    <scope>NUCLEOTIDE SEQUENCE [LARGE SCALE GENOMIC DNA]</scope>
</reference>
<dbReference type="EMBL" id="CAXHTA020000004">
    <property type="protein sequence ID" value="CAL5220723.1"/>
    <property type="molecule type" value="Genomic_DNA"/>
</dbReference>
<accession>A0ABP1FRF2</accession>
<evidence type="ECO:0000256" key="2">
    <source>
        <dbReference type="SAM" id="MobiDB-lite"/>
    </source>
</evidence>